<feature type="region of interest" description="Disordered" evidence="1">
    <location>
        <begin position="71"/>
        <end position="115"/>
    </location>
</feature>
<organism evidence="3 4">
    <name type="scientific">Babesia caballi</name>
    <dbReference type="NCBI Taxonomy" id="5871"/>
    <lineage>
        <taxon>Eukaryota</taxon>
        <taxon>Sar</taxon>
        <taxon>Alveolata</taxon>
        <taxon>Apicomplexa</taxon>
        <taxon>Aconoidasida</taxon>
        <taxon>Piroplasmida</taxon>
        <taxon>Babesiidae</taxon>
        <taxon>Babesia</taxon>
    </lineage>
</organism>
<gene>
    <name evidence="3" type="ORF">BcabD6B2_00920</name>
</gene>
<dbReference type="RefSeq" id="XP_067712728.1">
    <property type="nucleotide sequence ID" value="XM_067856627.1"/>
</dbReference>
<reference evidence="3 4" key="1">
    <citation type="submission" date="2021-06" db="EMBL/GenBank/DDBJ databases">
        <title>Genome sequence of Babesia caballi.</title>
        <authorList>
            <person name="Yamagishi J."/>
            <person name="Kidaka T."/>
            <person name="Ochi A."/>
        </authorList>
    </citation>
    <scope>NUCLEOTIDE SEQUENCE [LARGE SCALE GENOMIC DNA]</scope>
    <source>
        <strain evidence="3">USDA-D6B2</strain>
    </source>
</reference>
<dbReference type="GeneID" id="94192140"/>
<evidence type="ECO:0000313" key="3">
    <source>
        <dbReference type="EMBL" id="GIX60657.1"/>
    </source>
</evidence>
<comment type="caution">
    <text evidence="3">The sequence shown here is derived from an EMBL/GenBank/DDBJ whole genome shotgun (WGS) entry which is preliminary data.</text>
</comment>
<evidence type="ECO:0000256" key="1">
    <source>
        <dbReference type="SAM" id="MobiDB-lite"/>
    </source>
</evidence>
<evidence type="ECO:0000313" key="4">
    <source>
        <dbReference type="Proteomes" id="UP001497744"/>
    </source>
</evidence>
<evidence type="ECO:0000256" key="2">
    <source>
        <dbReference type="SAM" id="Phobius"/>
    </source>
</evidence>
<protein>
    <submittedName>
        <fullName evidence="3">Membrane protein, putative</fullName>
    </submittedName>
</protein>
<keyword evidence="2" id="KW-0472">Membrane</keyword>
<accession>A0AAV4LMA7</accession>
<name>A0AAV4LMA7_BABCB</name>
<feature type="compositionally biased region" description="Polar residues" evidence="1">
    <location>
        <begin position="94"/>
        <end position="107"/>
    </location>
</feature>
<keyword evidence="4" id="KW-1185">Reference proteome</keyword>
<keyword evidence="2" id="KW-0812">Transmembrane</keyword>
<dbReference type="AlphaFoldDB" id="A0AAV4LMA7"/>
<dbReference type="EMBL" id="BPLF01000001">
    <property type="protein sequence ID" value="GIX60657.1"/>
    <property type="molecule type" value="Genomic_DNA"/>
</dbReference>
<feature type="transmembrane region" description="Helical" evidence="2">
    <location>
        <begin position="14"/>
        <end position="35"/>
    </location>
</feature>
<proteinExistence type="predicted"/>
<sequence>MEEPVPRRRIPRRAAHWLIGILLVIGAGIATYTVIVRGGFGKLDENDLDYATTEPDQLTAVPAPDCAVVNTADSSSRIPRQADDSASAAPPDVTVQQPPSTSDSSPGRSPVPPLNADTLRAYGDRCIDLFADNMQSTDFVDVQGMGDDYSYITTVRANDMFCNVYVGYTRLLVLWNRPRVTSAVFERTRDATILTLFTKENGKDEFAFQLVRKNGYNAYCINNDFWYLTGWLQDARSKAK</sequence>
<keyword evidence="2" id="KW-1133">Transmembrane helix</keyword>
<dbReference type="Proteomes" id="UP001497744">
    <property type="component" value="Unassembled WGS sequence"/>
</dbReference>